<evidence type="ECO:0000313" key="2">
    <source>
        <dbReference type="Proteomes" id="UP000823775"/>
    </source>
</evidence>
<accession>A0ABS8W3M4</accession>
<sequence length="85" mass="9621">LKKRLREEECKPTGNLLSASVHTNFCYSPTYHDSGPILGREQQLRLMLFVTRIGINEALHNVSTSKPEVVLVFNVVFFKKGTDSN</sequence>
<protein>
    <submittedName>
        <fullName evidence="1">Uncharacterized protein</fullName>
    </submittedName>
</protein>
<proteinExistence type="predicted"/>
<dbReference type="Proteomes" id="UP000823775">
    <property type="component" value="Unassembled WGS sequence"/>
</dbReference>
<evidence type="ECO:0000313" key="1">
    <source>
        <dbReference type="EMBL" id="MCE2055143.1"/>
    </source>
</evidence>
<dbReference type="EMBL" id="JACEIK010006143">
    <property type="protein sequence ID" value="MCE2055143.1"/>
    <property type="molecule type" value="Genomic_DNA"/>
</dbReference>
<comment type="caution">
    <text evidence="1">The sequence shown here is derived from an EMBL/GenBank/DDBJ whole genome shotgun (WGS) entry which is preliminary data.</text>
</comment>
<gene>
    <name evidence="1" type="ORF">HAX54_042059</name>
</gene>
<name>A0ABS8W3M4_DATST</name>
<reference evidence="1 2" key="1">
    <citation type="journal article" date="2021" name="BMC Genomics">
        <title>Datura genome reveals duplications of psychoactive alkaloid biosynthetic genes and high mutation rate following tissue culture.</title>
        <authorList>
            <person name="Rajewski A."/>
            <person name="Carter-House D."/>
            <person name="Stajich J."/>
            <person name="Litt A."/>
        </authorList>
    </citation>
    <scope>NUCLEOTIDE SEQUENCE [LARGE SCALE GENOMIC DNA]</scope>
    <source>
        <strain evidence="1">AR-01</strain>
    </source>
</reference>
<feature type="non-terminal residue" evidence="1">
    <location>
        <position position="1"/>
    </location>
</feature>
<keyword evidence="2" id="KW-1185">Reference proteome</keyword>
<organism evidence="1 2">
    <name type="scientific">Datura stramonium</name>
    <name type="common">Jimsonweed</name>
    <name type="synonym">Common thornapple</name>
    <dbReference type="NCBI Taxonomy" id="4076"/>
    <lineage>
        <taxon>Eukaryota</taxon>
        <taxon>Viridiplantae</taxon>
        <taxon>Streptophyta</taxon>
        <taxon>Embryophyta</taxon>
        <taxon>Tracheophyta</taxon>
        <taxon>Spermatophyta</taxon>
        <taxon>Magnoliopsida</taxon>
        <taxon>eudicotyledons</taxon>
        <taxon>Gunneridae</taxon>
        <taxon>Pentapetalae</taxon>
        <taxon>asterids</taxon>
        <taxon>lamiids</taxon>
        <taxon>Solanales</taxon>
        <taxon>Solanaceae</taxon>
        <taxon>Solanoideae</taxon>
        <taxon>Datureae</taxon>
        <taxon>Datura</taxon>
    </lineage>
</organism>